<dbReference type="GO" id="GO:0101005">
    <property type="term" value="F:deubiquitinase activity"/>
    <property type="evidence" value="ECO:0007669"/>
    <property type="project" value="TreeGrafter"/>
</dbReference>
<dbReference type="GO" id="GO:0016579">
    <property type="term" value="P:protein deubiquitination"/>
    <property type="evidence" value="ECO:0007669"/>
    <property type="project" value="TreeGrafter"/>
</dbReference>
<organism evidence="5">
    <name type="scientific">Zooxanthella nutricula</name>
    <dbReference type="NCBI Taxonomy" id="1333877"/>
    <lineage>
        <taxon>Eukaryota</taxon>
        <taxon>Sar</taxon>
        <taxon>Alveolata</taxon>
        <taxon>Dinophyceae</taxon>
        <taxon>Peridiniales</taxon>
        <taxon>Peridiniales incertae sedis</taxon>
        <taxon>Zooxanthella</taxon>
    </lineage>
</organism>
<evidence type="ECO:0000313" key="5">
    <source>
        <dbReference type="EMBL" id="CAD9585111.1"/>
    </source>
</evidence>
<dbReference type="PANTHER" id="PTHR12378:SF9">
    <property type="entry name" value="OS06G0107000 PROTEIN"/>
    <property type="match status" value="1"/>
</dbReference>
<feature type="domain" description="PPPDE" evidence="4">
    <location>
        <begin position="14"/>
        <end position="159"/>
    </location>
</feature>
<dbReference type="PROSITE" id="PS51858">
    <property type="entry name" value="PPPDE"/>
    <property type="match status" value="1"/>
</dbReference>
<keyword evidence="3" id="KW-0378">Hydrolase</keyword>
<protein>
    <recommendedName>
        <fullName evidence="4">PPPDE domain-containing protein</fullName>
    </recommendedName>
</protein>
<gene>
    <name evidence="5" type="ORF">BRAN1462_LOCUS32612</name>
</gene>
<proteinExistence type="inferred from homology"/>
<dbReference type="EMBL" id="HBGW01051324">
    <property type="protein sequence ID" value="CAD9585111.1"/>
    <property type="molecule type" value="Transcribed_RNA"/>
</dbReference>
<keyword evidence="2" id="KW-0645">Protease</keyword>
<dbReference type="Gene3D" id="3.90.1720.30">
    <property type="entry name" value="PPPDE domains"/>
    <property type="match status" value="1"/>
</dbReference>
<dbReference type="SMART" id="SM01179">
    <property type="entry name" value="DUF862"/>
    <property type="match status" value="1"/>
</dbReference>
<dbReference type="PANTHER" id="PTHR12378">
    <property type="entry name" value="DESUMOYLATING ISOPEPTIDASE"/>
    <property type="match status" value="1"/>
</dbReference>
<evidence type="ECO:0000256" key="2">
    <source>
        <dbReference type="ARBA" id="ARBA00022670"/>
    </source>
</evidence>
<dbReference type="GO" id="GO:0006508">
    <property type="term" value="P:proteolysis"/>
    <property type="evidence" value="ECO:0007669"/>
    <property type="project" value="UniProtKB-KW"/>
</dbReference>
<dbReference type="AlphaFoldDB" id="A0A7S2KS12"/>
<comment type="similarity">
    <text evidence="1">Belongs to the DeSI family.</text>
</comment>
<evidence type="ECO:0000256" key="3">
    <source>
        <dbReference type="ARBA" id="ARBA00022801"/>
    </source>
</evidence>
<dbReference type="InterPro" id="IPR008580">
    <property type="entry name" value="PPPDE_dom"/>
</dbReference>
<accession>A0A7S2KS12</accession>
<name>A0A7S2KS12_9DINO</name>
<dbReference type="InterPro" id="IPR042266">
    <property type="entry name" value="PPPDE_sf"/>
</dbReference>
<dbReference type="Pfam" id="PF05903">
    <property type="entry name" value="Peptidase_C97"/>
    <property type="match status" value="1"/>
</dbReference>
<evidence type="ECO:0000259" key="4">
    <source>
        <dbReference type="PROSITE" id="PS51858"/>
    </source>
</evidence>
<evidence type="ECO:0000256" key="1">
    <source>
        <dbReference type="ARBA" id="ARBA00008140"/>
    </source>
</evidence>
<sequence length="202" mass="22345">MQPSTKHLRVQAPAPVTLHVYDVGESGAVSVVNRLLRPFGTGLFHCGVEVYGWEWSFSFAQPDDHSVFEGTGVFCCPPTVCEGHKYSVSVPMGRTSASEADTLKLLQMMELDWPSVGYDLFKRNCHHFCAEFCLRLGVGRIPKWISTMADAGAAVEDAAETHCCKAATCFAEDKGQDRPKFQELIVADSVRQARPYYPNADH</sequence>
<reference evidence="5" key="1">
    <citation type="submission" date="2021-01" db="EMBL/GenBank/DDBJ databases">
        <authorList>
            <person name="Corre E."/>
            <person name="Pelletier E."/>
            <person name="Niang G."/>
            <person name="Scheremetjew M."/>
            <person name="Finn R."/>
            <person name="Kale V."/>
            <person name="Holt S."/>
            <person name="Cochrane G."/>
            <person name="Meng A."/>
            <person name="Brown T."/>
            <person name="Cohen L."/>
        </authorList>
    </citation>
    <scope>NUCLEOTIDE SEQUENCE</scope>
    <source>
        <strain evidence="5">RCC3387</strain>
    </source>
</reference>